<sequence>MRTLHRIIFINSANIPYADDIYLDGNVHFIGTQGVGKSTVLRAILFFYNADTQKLGISVEKQTYTDYYFPYSNSYIIYEVNTEQGPFCILSFKQMNRVCYRFIDAPYRPEFFIDEHRVAYSETERIRAMLDLYGVDYSRLIYTYEEYRNILYGNNPGVEFARYALMESKQFQNIPRTIQNVLLNSKLDAEFIKKTLISSLNEEETAIDLNSYKELLKNFDTRLRDIQEFQKRETQRQSREIVRLSTETTQLQRALVQHCRELWTAHQKAEKALPDWKVQQSEAEREKSKRVHRKMELQEESRRRSDQLQEQLAVRNNELKKALAKEKDYSQQRMEEIIERSARKDEWKNRQTGLLEEQRILTSQHLEISTKYKSLTQALDEQRNRMHEAKIRQQEVLNQTFNEQLEQARSEHQQATDALYREMEERSQQLHPLKAEKQNEQNALDYRIRLCRKEAFFETEQQEIKARIESYTHLHLERKNRIDQAQLRIQELSLAWEGERRERTREREEKQQCIQQELAQLRPRLKELAAFLEHSKETLQGWLKEHKKGWEANIGKLCDERILWQQGLFPQLALDEGNSFYGIQLQLDQIDRPIRSIDDYEAEQQQGEARLQELTAALQRLTTEQEESEEQLKRKFQPQVKEQKTLISQLEYELKQLERQYQQDMLDLEEWKKKAQQERTLRLAELEEEQQRLLKESQKIEKQLTHLNQDKKKRLEALQQQWQQQQEQLTREKQQQQEVLNREEQQEKERIAATQAQYEAERQQELHSQGADTERLQDIARQLADIERELTFIKEHATLLIEYRKDKRDLIDHIPGWQREHDELERQLQNERQNLRTETTSLQTEIDRFDKQLQEATEQVSQLEKNLEAYSKIPAYDWYRPHQDFFREGPKNRLDASKKSAAETDSPADTEIETLTLQPTRSCLELIDELTRLSNQFMQVQSKLRKEVNLFTGHFDETNTFKFPVKFNEDWEYIRFADELHDFVEERRIDEYVRRINNEHWDTFKRISMDTALLTASEDDIQEVIRKVNEGFATCNFVGVIERIEMKVEESSNRVVSVLRDIQKYYQTYGYDLSPETNLFSSPQEQLVKEEAIGLLRSFIQEIHAYRNDKIRLYDSFELRFRIVENGNDTGFIEKIANVGSEGTDILVKAMINIMLLNVFKEGASRKFKDFQLHCMMDEIGKLHPTNVSGILKFANDRNIILINGSPTELNRDAYKHVYLLTKGAQNKTRIARLISEVGA</sequence>
<organism evidence="3">
    <name type="scientific">gut metagenome</name>
    <dbReference type="NCBI Taxonomy" id="749906"/>
    <lineage>
        <taxon>unclassified sequences</taxon>
        <taxon>metagenomes</taxon>
        <taxon>organismal metagenomes</taxon>
    </lineage>
</organism>
<dbReference type="InterPro" id="IPR021979">
    <property type="entry name" value="DUF3584"/>
</dbReference>
<dbReference type="PANTHER" id="PTHR43941">
    <property type="entry name" value="STRUCTURAL MAINTENANCE OF CHROMOSOMES PROTEIN 2"/>
    <property type="match status" value="1"/>
</dbReference>
<feature type="compositionally biased region" description="Basic and acidic residues" evidence="2">
    <location>
        <begin position="294"/>
        <end position="307"/>
    </location>
</feature>
<feature type="region of interest" description="Disordered" evidence="2">
    <location>
        <begin position="889"/>
        <end position="909"/>
    </location>
</feature>
<dbReference type="AlphaFoldDB" id="J9H941"/>
<feature type="compositionally biased region" description="Basic and acidic residues" evidence="2">
    <location>
        <begin position="735"/>
        <end position="751"/>
    </location>
</feature>
<dbReference type="EMBL" id="AMCI01000007">
    <property type="protein sequence ID" value="EJX11000.1"/>
    <property type="molecule type" value="Genomic_DNA"/>
</dbReference>
<reference evidence="3" key="1">
    <citation type="journal article" date="2012" name="PLoS ONE">
        <title>Gene sets for utilization of primary and secondary nutrition supplies in the distal gut of endangered iberian lynx.</title>
        <authorList>
            <person name="Alcaide M."/>
            <person name="Messina E."/>
            <person name="Richter M."/>
            <person name="Bargiela R."/>
            <person name="Peplies J."/>
            <person name="Huws S.A."/>
            <person name="Newbold C.J."/>
            <person name="Golyshin P.N."/>
            <person name="Simon M.A."/>
            <person name="Lopez G."/>
            <person name="Yakimov M.M."/>
            <person name="Ferrer M."/>
        </authorList>
    </citation>
    <scope>NUCLEOTIDE SEQUENCE</scope>
</reference>
<name>J9H941_9ZZZZ</name>
<evidence type="ECO:0008006" key="4">
    <source>
        <dbReference type="Google" id="ProtNLM"/>
    </source>
</evidence>
<feature type="coiled-coil region" evidence="1">
    <location>
        <begin position="372"/>
        <end position="425"/>
    </location>
</feature>
<protein>
    <recommendedName>
        <fullName evidence="4">ATP-binding protein</fullName>
    </recommendedName>
</protein>
<dbReference type="SUPFAM" id="SSF52540">
    <property type="entry name" value="P-loop containing nucleoside triphosphate hydrolases"/>
    <property type="match status" value="1"/>
</dbReference>
<evidence type="ECO:0000256" key="2">
    <source>
        <dbReference type="SAM" id="MobiDB-lite"/>
    </source>
</evidence>
<feature type="compositionally biased region" description="Basic and acidic residues" evidence="2">
    <location>
        <begin position="889"/>
        <end position="902"/>
    </location>
</feature>
<feature type="region of interest" description="Disordered" evidence="2">
    <location>
        <begin position="735"/>
        <end position="772"/>
    </location>
</feature>
<feature type="region of interest" description="Disordered" evidence="2">
    <location>
        <begin position="274"/>
        <end position="307"/>
    </location>
</feature>
<evidence type="ECO:0000256" key="1">
    <source>
        <dbReference type="SAM" id="Coils"/>
    </source>
</evidence>
<dbReference type="Pfam" id="PF12128">
    <property type="entry name" value="DUF3584"/>
    <property type="match status" value="1"/>
</dbReference>
<accession>J9H941</accession>
<gene>
    <name evidence="3" type="ORF">EVA_00274</name>
</gene>
<comment type="caution">
    <text evidence="3">The sequence shown here is derived from an EMBL/GenBank/DDBJ whole genome shotgun (WGS) entry which is preliminary data.</text>
</comment>
<evidence type="ECO:0000313" key="3">
    <source>
        <dbReference type="EMBL" id="EJX11000.1"/>
    </source>
</evidence>
<keyword evidence="1" id="KW-0175">Coiled coil</keyword>
<proteinExistence type="predicted"/>
<dbReference type="InterPro" id="IPR027417">
    <property type="entry name" value="P-loop_NTPase"/>
</dbReference>